<evidence type="ECO:0000313" key="3">
    <source>
        <dbReference type="Proteomes" id="UP000678393"/>
    </source>
</evidence>
<feature type="chain" id="PRO_5035899533" evidence="1">
    <location>
        <begin position="22"/>
        <end position="127"/>
    </location>
</feature>
<evidence type="ECO:0000256" key="1">
    <source>
        <dbReference type="SAM" id="SignalP"/>
    </source>
</evidence>
<sequence>MKVISFIMQFAFLSTSATIGAFRNDAAPLSPPPNSTLDYLDRTLGGLDRAFAFFRHVYQDVNLDAIIGTRIVEASLNVLLQRLAGKGVLSSIPGSVISRIKQIRDEAKQISDAAIPYIIQNQPEYYA</sequence>
<comment type="caution">
    <text evidence="2">The sequence shown here is derived from an EMBL/GenBank/DDBJ whole genome shotgun (WGS) entry which is preliminary data.</text>
</comment>
<keyword evidence="1" id="KW-0732">Signal</keyword>
<accession>A0A8S3ZRM4</accession>
<feature type="non-terminal residue" evidence="2">
    <location>
        <position position="1"/>
    </location>
</feature>
<dbReference type="EMBL" id="CAJHNH020003334">
    <property type="protein sequence ID" value="CAG5129041.1"/>
    <property type="molecule type" value="Genomic_DNA"/>
</dbReference>
<dbReference type="GO" id="GO:0016020">
    <property type="term" value="C:membrane"/>
    <property type="evidence" value="ECO:0007669"/>
    <property type="project" value="TreeGrafter"/>
</dbReference>
<evidence type="ECO:0000313" key="2">
    <source>
        <dbReference type="EMBL" id="CAG5129041.1"/>
    </source>
</evidence>
<keyword evidence="3" id="KW-1185">Reference proteome</keyword>
<protein>
    <submittedName>
        <fullName evidence="2">Uncharacterized protein</fullName>
    </submittedName>
</protein>
<name>A0A8S3ZRM4_9EUPU</name>
<proteinExistence type="predicted"/>
<gene>
    <name evidence="2" type="ORF">CUNI_LOCUS14599</name>
</gene>
<dbReference type="GO" id="GO:0005829">
    <property type="term" value="C:cytosol"/>
    <property type="evidence" value="ECO:0007669"/>
    <property type="project" value="TreeGrafter"/>
</dbReference>
<dbReference type="PANTHER" id="PTHR33539">
    <property type="entry name" value="UPF0764 PROTEIN C16ORF89"/>
    <property type="match status" value="1"/>
</dbReference>
<dbReference type="InterPro" id="IPR031751">
    <property type="entry name" value="DUF4735"/>
</dbReference>
<dbReference type="PANTHER" id="PTHR33539:SF1">
    <property type="entry name" value="UPF0764 PROTEIN C16ORF89"/>
    <property type="match status" value="1"/>
</dbReference>
<dbReference type="Proteomes" id="UP000678393">
    <property type="component" value="Unassembled WGS sequence"/>
</dbReference>
<reference evidence="2" key="1">
    <citation type="submission" date="2021-04" db="EMBL/GenBank/DDBJ databases">
        <authorList>
            <consortium name="Molecular Ecology Group"/>
        </authorList>
    </citation>
    <scope>NUCLEOTIDE SEQUENCE</scope>
</reference>
<feature type="signal peptide" evidence="1">
    <location>
        <begin position="1"/>
        <end position="21"/>
    </location>
</feature>
<dbReference type="OrthoDB" id="5949187at2759"/>
<dbReference type="AlphaFoldDB" id="A0A8S3ZRM4"/>
<organism evidence="2 3">
    <name type="scientific">Candidula unifasciata</name>
    <dbReference type="NCBI Taxonomy" id="100452"/>
    <lineage>
        <taxon>Eukaryota</taxon>
        <taxon>Metazoa</taxon>
        <taxon>Spiralia</taxon>
        <taxon>Lophotrochozoa</taxon>
        <taxon>Mollusca</taxon>
        <taxon>Gastropoda</taxon>
        <taxon>Heterobranchia</taxon>
        <taxon>Euthyneura</taxon>
        <taxon>Panpulmonata</taxon>
        <taxon>Eupulmonata</taxon>
        <taxon>Stylommatophora</taxon>
        <taxon>Helicina</taxon>
        <taxon>Helicoidea</taxon>
        <taxon>Geomitridae</taxon>
        <taxon>Candidula</taxon>
    </lineage>
</organism>